<sequence>MMDHMIQSRYSLPAIPQGEIFHASTIKLDINRHLAALTGDIAEEVRTGLEEVWGTNTEEWKSVRVLDTVRQMSIRTSVRIFFGKELSQDKAFLRHADRWSLFLTTGSGLLGIFVPRMLKPVLGPVLLLPARYHAWRMNQTLFPLIDDRIAQLSSPSSRRPPNDILHHHVATALASADPADRSPALIAARLSLILGFAAIPTTYLALTNTLLNLASSDPATPSLLRHEAAAVRSRNNSNNNNAAWTRVSLLSLVRADSFIKETLRLHPFGGRGLVHEVLAPEGVALPGATCEAGAVAPRGAWLAVPVSTVQRDEEVYGADAAEFRPWRFVGSAAAAASSSSSSSSSSADEEAGSAGEGEGGGKDGGLTVKGGGMTAASDTFLAFSRGRHVCPGRFLAANVMKLFLAHVALEYDIKPLEKRPENMPVSDFSVPEEKAEIEVRRRKAEDGGELVR</sequence>
<reference evidence="1" key="1">
    <citation type="submission" date="2024-09" db="EMBL/GenBank/DDBJ databases">
        <title>Draft Genome Sequences of Neofusicoccum parvum.</title>
        <authorList>
            <person name="Ashida A."/>
            <person name="Camagna M."/>
            <person name="Tanaka A."/>
            <person name="Takemoto D."/>
        </authorList>
    </citation>
    <scope>NUCLEOTIDE SEQUENCE</scope>
    <source>
        <strain evidence="1">PPO83</strain>
    </source>
</reference>
<dbReference type="Proteomes" id="UP001165186">
    <property type="component" value="Unassembled WGS sequence"/>
</dbReference>
<evidence type="ECO:0000313" key="1">
    <source>
        <dbReference type="EMBL" id="GME24369.1"/>
    </source>
</evidence>
<proteinExistence type="predicted"/>
<organism evidence="1 2">
    <name type="scientific">Neofusicoccum parvum</name>
    <dbReference type="NCBI Taxonomy" id="310453"/>
    <lineage>
        <taxon>Eukaryota</taxon>
        <taxon>Fungi</taxon>
        <taxon>Dikarya</taxon>
        <taxon>Ascomycota</taxon>
        <taxon>Pezizomycotina</taxon>
        <taxon>Dothideomycetes</taxon>
        <taxon>Dothideomycetes incertae sedis</taxon>
        <taxon>Botryosphaeriales</taxon>
        <taxon>Botryosphaeriaceae</taxon>
        <taxon>Neofusicoccum</taxon>
    </lineage>
</organism>
<accession>A0ACB5RV29</accession>
<dbReference type="EMBL" id="BSXG01000012">
    <property type="protein sequence ID" value="GME24369.1"/>
    <property type="molecule type" value="Genomic_DNA"/>
</dbReference>
<gene>
    <name evidence="1" type="primary">g4611</name>
    <name evidence="1" type="ORF">NpPPO83_00004611</name>
</gene>
<name>A0ACB5RV29_9PEZI</name>
<comment type="caution">
    <text evidence="1">The sequence shown here is derived from an EMBL/GenBank/DDBJ whole genome shotgun (WGS) entry which is preliminary data.</text>
</comment>
<protein>
    <submittedName>
        <fullName evidence="1">PAP/25A-associated</fullName>
    </submittedName>
</protein>
<keyword evidence="2" id="KW-1185">Reference proteome</keyword>
<evidence type="ECO:0000313" key="2">
    <source>
        <dbReference type="Proteomes" id="UP001165186"/>
    </source>
</evidence>